<evidence type="ECO:0000259" key="3">
    <source>
        <dbReference type="PROSITE" id="PS50011"/>
    </source>
</evidence>
<gene>
    <name evidence="4" type="ORF">ADUPG1_008558</name>
</gene>
<dbReference type="PANTHER" id="PTHR46562">
    <property type="entry name" value="SERINE/THREONINE-KINASE ULK4-LIKE PROTEIN-RELATED"/>
    <property type="match status" value="1"/>
</dbReference>
<dbReference type="InterPro" id="IPR000719">
    <property type="entry name" value="Prot_kinase_dom"/>
</dbReference>
<feature type="region of interest" description="Disordered" evidence="2">
    <location>
        <begin position="974"/>
        <end position="997"/>
    </location>
</feature>
<feature type="compositionally biased region" description="Basic and acidic residues" evidence="2">
    <location>
        <begin position="290"/>
        <end position="306"/>
    </location>
</feature>
<dbReference type="EMBL" id="BQXS01010979">
    <property type="protein sequence ID" value="GKT35386.1"/>
    <property type="molecule type" value="Genomic_DNA"/>
</dbReference>
<feature type="compositionally biased region" description="Polar residues" evidence="2">
    <location>
        <begin position="974"/>
        <end position="984"/>
    </location>
</feature>
<dbReference type="CDD" id="cd00180">
    <property type="entry name" value="PKc"/>
    <property type="match status" value="1"/>
</dbReference>
<dbReference type="InterPro" id="IPR044591">
    <property type="entry name" value="RUK"/>
</dbReference>
<dbReference type="Proteomes" id="UP001057375">
    <property type="component" value="Unassembled WGS sequence"/>
</dbReference>
<evidence type="ECO:0000256" key="1">
    <source>
        <dbReference type="SAM" id="Coils"/>
    </source>
</evidence>
<evidence type="ECO:0000313" key="5">
    <source>
        <dbReference type="Proteomes" id="UP001057375"/>
    </source>
</evidence>
<feature type="region of interest" description="Disordered" evidence="2">
    <location>
        <begin position="796"/>
        <end position="818"/>
    </location>
</feature>
<feature type="region of interest" description="Disordered" evidence="2">
    <location>
        <begin position="394"/>
        <end position="420"/>
    </location>
</feature>
<protein>
    <recommendedName>
        <fullName evidence="3">Protein kinase domain-containing protein</fullName>
    </recommendedName>
</protein>
<comment type="caution">
    <text evidence="4">The sequence shown here is derived from an EMBL/GenBank/DDBJ whole genome shotgun (WGS) entry which is preliminary data.</text>
</comment>
<dbReference type="Gene3D" id="1.10.510.10">
    <property type="entry name" value="Transferase(Phosphotransferase) domain 1"/>
    <property type="match status" value="1"/>
</dbReference>
<name>A0ABQ5KTM3_9EUKA</name>
<evidence type="ECO:0000256" key="2">
    <source>
        <dbReference type="SAM" id="MobiDB-lite"/>
    </source>
</evidence>
<feature type="compositionally biased region" description="Basic and acidic residues" evidence="2">
    <location>
        <begin position="398"/>
        <end position="414"/>
    </location>
</feature>
<organism evidence="4 5">
    <name type="scientific">Aduncisulcus paluster</name>
    <dbReference type="NCBI Taxonomy" id="2918883"/>
    <lineage>
        <taxon>Eukaryota</taxon>
        <taxon>Metamonada</taxon>
        <taxon>Carpediemonas-like organisms</taxon>
        <taxon>Aduncisulcus</taxon>
    </lineage>
</organism>
<keyword evidence="5" id="KW-1185">Reference proteome</keyword>
<feature type="region of interest" description="Disordered" evidence="2">
    <location>
        <begin position="290"/>
        <end position="312"/>
    </location>
</feature>
<dbReference type="SUPFAM" id="SSF56112">
    <property type="entry name" value="Protein kinase-like (PK-like)"/>
    <property type="match status" value="1"/>
</dbReference>
<reference evidence="4" key="1">
    <citation type="submission" date="2022-03" db="EMBL/GenBank/DDBJ databases">
        <title>Draft genome sequence of Aduncisulcus paluster, a free-living microaerophilic Fornicata.</title>
        <authorList>
            <person name="Yuyama I."/>
            <person name="Kume K."/>
            <person name="Tamura T."/>
            <person name="Inagaki Y."/>
            <person name="Hashimoto T."/>
        </authorList>
    </citation>
    <scope>NUCLEOTIDE SEQUENCE</scope>
    <source>
        <strain evidence="4">NY0171</strain>
    </source>
</reference>
<dbReference type="InterPro" id="IPR011009">
    <property type="entry name" value="Kinase-like_dom_sf"/>
</dbReference>
<dbReference type="PROSITE" id="PS50011">
    <property type="entry name" value="PROTEIN_KINASE_DOM"/>
    <property type="match status" value="1"/>
</dbReference>
<feature type="compositionally biased region" description="Basic and acidic residues" evidence="2">
    <location>
        <begin position="1446"/>
        <end position="1460"/>
    </location>
</feature>
<proteinExistence type="predicted"/>
<feature type="coiled-coil region" evidence="1">
    <location>
        <begin position="612"/>
        <end position="649"/>
    </location>
</feature>
<feature type="domain" description="Protein kinase" evidence="3">
    <location>
        <begin position="1"/>
        <end position="412"/>
    </location>
</feature>
<feature type="region of interest" description="Disordered" evidence="2">
    <location>
        <begin position="1446"/>
        <end position="1478"/>
    </location>
</feature>
<dbReference type="PANTHER" id="PTHR46562:SF1">
    <property type="entry name" value="SERINE_THREONINE-PROTEIN KINASE ULK4"/>
    <property type="match status" value="1"/>
</dbReference>
<feature type="region of interest" description="Disordered" evidence="2">
    <location>
        <begin position="171"/>
        <end position="201"/>
    </location>
</feature>
<sequence>MKDFVLFEKINRDIIAPDVYLCRKQHFLSFYACKVISKDSFAKYKREGRFLYNIAKHLNSSSTFHPNILKFIKWASTEVSVFIVTEYCPGGSLRSVIETAGFLGETGLKYLALGIARGLYFLHSKRVAFTDLSPDNIFLTSNGTPKLADFGAAFFVREPYTMSQSSISFGSMTPKEIRSSHSKSRPTSAADKDSSADSYHTHPLSSPLLGCGSLVIPRDTSFPSYNPFIAPELTLCSRTPSATQSFDNVSIPGFASDMWSFGALLLYCSGWGEVMDGWEKPSMQLKGQKQRGEIVSEASTHSRFEVGSEDEMEEEMQRESHIAEDEEGSSVMVERMQQYEKWRQWKQSEWEQKLPAPQRSDNDIFLPSCLLSLQSSDSLSRVMDGWEKPSMQLKGQKQRGEIVSEASTHSRFEVGSEDEMEEEMQRESHIAEDEEGSSVMVERMQQYEKWRQWKQSEWEQKLPAPQRSDNDIFLPSCLLSLQSSDSLSSFLFDETDPLFSVSSSSPPLPSIPFRGLLHSLLSPTPSYRCTWYDIVQLADKFQGSEEKKTSESISKERLSSKTPHVWAHLEEAISDLTSGKDILHQYDRLMNDDRMRERMKKREERKSYISWKAQEEKERKIRERMKREFEEKEKEIEAQEKISSGLEKEEADASFGSIEELVDDFKDISRIQPKSPEIEKEIKAEKEHDAFFPEEKDSSGYLAIPKAQFSVTSPCILNPKDLSSFLLHLMCSRSALSFSASHSSLCPSLSFSAFPHFDHDTNLVVGRIGVKSLIKSNFRDVENIGNLVRKRIDGDMSKDSKKKNVTQSDRGSHFQPHKPLDVCNMSKKRRREYFQVLMCFLGQQQTLSEYSQIPFIPSRLSSTFKQLVVKHVLSIAFTGNASVCFDIVYVGLLDLIVKCALQSNVQATGLETEQILKISGIPYTPKYSKTPPKSDSLKRGNRGMLNACIYCVGIIGCISKKCSQILKEQISPNCQTSRTVQDPSTPRGGKNEYPVRSTSPFTPGIGSPFIVHTPASGAYPTSGRTSPYSEQARTRADSPILSIHGTPRPVPSIFHSQTMLVSNLFDLPCVMSHIFLISSALLTLCASTPSLLPSLSICAWTIGELASAICIGEVKETKFHPESETLCGLLIIDVIDEVERSCSWKSMKKKVIQTPQSKKIPIISTLLLSLVTRMFVQPSLSSFILEGIVRICVDVGAVCTLEGGNWSSVVSEGGGILSDHESKSSRELSSSKALTNIDHLYSSTFSLLTAYLCPLVLSNLKTVLAEMSNTAKKRASQNPQTNILLLSHTCLCLICSSPFSIPFIYLDFIVELCMSKESCIKDIGCLSYCLKLLLVAPECIGQQIVSQYEPFVSSLFSSSLHGKREALKPSLEQSSKALSFSPESLSILVQYCSPLISLLMFAIVISKFPSVAPSLFVALSEESLTKLHSMFSFEYPNECLTHCQKGKDSEKRKEKKKRDSGSLLSALSTRNEMERRKKPKLIGSSSKFEQKDIPSAQSITFSPYLLASFMYAAIYSTIPGVSSAVWALCDSISSILTRIISHPFSLLLSSSSAESPAHTNQPSPELLQLSLLAAHAMFSSSSDLTSLIMSKDMCKAICGGVAKISEIRQFSDFEKKHKTPEMRKTRKEAFSVEQCVSLILSVAKHTAGTGSVGILGETGGICACAIHSIGLVGEDQTERGIDDKVRLCEIIVSCLHSLLTQKYNYQLKPDDIPTFNEDSPGSLNKVSTNIPGVFMKHVSQRYLSTLYMKKHVKPDVRHFFESIFSPYIVPILCDHEAVASIGASICAIGLKILPDIIETFTSCGAITFFAHHASKQHPCTAASVEILQAAVECGLCWNGVFPAWKDVTGVSIKDVLKGVWEVCENIGGAISVKGLCRAVVDETIKSLEGRKQKTYTGDEYGESTMVGTASVEILQAAMECGLCWNGVFPAWKDVTGVSIKDVLKGVWEVCENIGGAISVKGLCRAVVDETIKSLEGRKQKTYTGDEYGESTMVGSGPMNLSMISVAIIDPEEYEDEEDEGSEADASEHVSKRKTSCSSLLRDALLECVLILVSIAADYRSIDVSEILDRASYALSTDQLRSFVKQKTRLETCVESLKKGQTDEVCGKNYTSVKSFIQKIISSLGVDASSMGNLAHFR</sequence>
<accession>A0ABQ5KTM3</accession>
<dbReference type="Gene3D" id="3.30.200.20">
    <property type="entry name" value="Phosphorylase Kinase, domain 1"/>
    <property type="match status" value="1"/>
</dbReference>
<keyword evidence="1" id="KW-0175">Coiled coil</keyword>
<dbReference type="Pfam" id="PF00069">
    <property type="entry name" value="Pkinase"/>
    <property type="match status" value="1"/>
</dbReference>
<evidence type="ECO:0000313" key="4">
    <source>
        <dbReference type="EMBL" id="GKT35386.1"/>
    </source>
</evidence>